<evidence type="ECO:0000313" key="2">
    <source>
        <dbReference type="EMBL" id="GJD91920.1"/>
    </source>
</evidence>
<gene>
    <name evidence="2" type="ORF">BHAOGJBA_5473</name>
</gene>
<organism evidence="2 3">
    <name type="scientific">Methylobacterium hispanicum</name>
    <dbReference type="NCBI Taxonomy" id="270350"/>
    <lineage>
        <taxon>Bacteria</taxon>
        <taxon>Pseudomonadati</taxon>
        <taxon>Pseudomonadota</taxon>
        <taxon>Alphaproteobacteria</taxon>
        <taxon>Hyphomicrobiales</taxon>
        <taxon>Methylobacteriaceae</taxon>
        <taxon>Methylobacterium</taxon>
    </lineage>
</organism>
<dbReference type="Pfam" id="PF18974">
    <property type="entry name" value="DUF5710"/>
    <property type="match status" value="1"/>
</dbReference>
<dbReference type="AlphaFoldDB" id="A0AAV4ZWW5"/>
<dbReference type="InterPro" id="IPR043764">
    <property type="entry name" value="DUF5710"/>
</dbReference>
<dbReference type="Proteomes" id="UP001055247">
    <property type="component" value="Unassembled WGS sequence"/>
</dbReference>
<dbReference type="EMBL" id="BPQO01000033">
    <property type="protein sequence ID" value="GJD91920.1"/>
    <property type="molecule type" value="Genomic_DNA"/>
</dbReference>
<comment type="caution">
    <text evidence="2">The sequence shown here is derived from an EMBL/GenBank/DDBJ whole genome shotgun (WGS) entry which is preliminary data.</text>
</comment>
<proteinExistence type="predicted"/>
<feature type="domain" description="DUF5710" evidence="1">
    <location>
        <begin position="90"/>
        <end position="130"/>
    </location>
</feature>
<reference evidence="2" key="2">
    <citation type="submission" date="2021-08" db="EMBL/GenBank/DDBJ databases">
        <authorList>
            <person name="Tani A."/>
            <person name="Ola A."/>
            <person name="Ogura Y."/>
            <person name="Katsura K."/>
            <person name="Hayashi T."/>
        </authorList>
    </citation>
    <scope>NUCLEOTIDE SEQUENCE</scope>
    <source>
        <strain evidence="2">DSM 16372</strain>
    </source>
</reference>
<keyword evidence="3" id="KW-1185">Reference proteome</keyword>
<name>A0AAV4ZWW5_9HYPH</name>
<protein>
    <recommendedName>
        <fullName evidence="1">DUF5710 domain-containing protein</fullName>
    </recommendedName>
</protein>
<evidence type="ECO:0000259" key="1">
    <source>
        <dbReference type="Pfam" id="PF18974"/>
    </source>
</evidence>
<sequence length="231" mass="26497">MRGPFERRYAMGRGSVNGKPFVAELVDDPTRTLYRHECRAVGHMLTKPEEDAVGRSMRRAPAREIDIREGTEPVALTERNLWRSTQELGRTYIVVANGANEPAKRLGAMWESGRRCWFVMAGVDLEPFERLGMTPRPRPEWRRLRDVPPAWKERAKELGARWFDRGWYLDVSVADAEVVRILREDLGVGIMETLDDLWDWMSVHDINAQPGPDAFPEWLPPAEIPVRAPAP</sequence>
<evidence type="ECO:0000313" key="3">
    <source>
        <dbReference type="Proteomes" id="UP001055247"/>
    </source>
</evidence>
<reference evidence="2" key="1">
    <citation type="journal article" date="2016" name="Front. Microbiol.">
        <title>Genome Sequence of the Piezophilic, Mesophilic Sulfate-Reducing Bacterium Desulfovibrio indicus J2T.</title>
        <authorList>
            <person name="Cao J."/>
            <person name="Maignien L."/>
            <person name="Shao Z."/>
            <person name="Alain K."/>
            <person name="Jebbar M."/>
        </authorList>
    </citation>
    <scope>NUCLEOTIDE SEQUENCE</scope>
    <source>
        <strain evidence="2">DSM 16372</strain>
    </source>
</reference>
<accession>A0AAV4ZWW5</accession>